<accession>A0AAN8WUG3</accession>
<sequence length="87" mass="9708">MCRHEKKKNRSDNIIPKPSHNSTSTDILYHPRDGGYIQSLTSRTYPTPPDGEEEPSLPRTANPIQPGEVVPSFPTRSLPCLLLQGQL</sequence>
<dbReference type="AlphaFoldDB" id="A0AAN8WUG3"/>
<gene>
    <name evidence="2" type="ORF">SK128_009768</name>
</gene>
<dbReference type="EMBL" id="JAXCGZ010019126">
    <property type="protein sequence ID" value="KAK7066574.1"/>
    <property type="molecule type" value="Genomic_DNA"/>
</dbReference>
<name>A0AAN8WUG3_HALRR</name>
<proteinExistence type="predicted"/>
<reference evidence="2 3" key="1">
    <citation type="submission" date="2023-11" db="EMBL/GenBank/DDBJ databases">
        <title>Halocaridina rubra genome assembly.</title>
        <authorList>
            <person name="Smith C."/>
        </authorList>
    </citation>
    <scope>NUCLEOTIDE SEQUENCE [LARGE SCALE GENOMIC DNA]</scope>
    <source>
        <strain evidence="2">EP-1</strain>
        <tissue evidence="2">Whole</tissue>
    </source>
</reference>
<protein>
    <submittedName>
        <fullName evidence="2">Uncharacterized protein</fullName>
    </submittedName>
</protein>
<evidence type="ECO:0000313" key="2">
    <source>
        <dbReference type="EMBL" id="KAK7066574.1"/>
    </source>
</evidence>
<evidence type="ECO:0000313" key="3">
    <source>
        <dbReference type="Proteomes" id="UP001381693"/>
    </source>
</evidence>
<organism evidence="2 3">
    <name type="scientific">Halocaridina rubra</name>
    <name type="common">Hawaiian red shrimp</name>
    <dbReference type="NCBI Taxonomy" id="373956"/>
    <lineage>
        <taxon>Eukaryota</taxon>
        <taxon>Metazoa</taxon>
        <taxon>Ecdysozoa</taxon>
        <taxon>Arthropoda</taxon>
        <taxon>Crustacea</taxon>
        <taxon>Multicrustacea</taxon>
        <taxon>Malacostraca</taxon>
        <taxon>Eumalacostraca</taxon>
        <taxon>Eucarida</taxon>
        <taxon>Decapoda</taxon>
        <taxon>Pleocyemata</taxon>
        <taxon>Caridea</taxon>
        <taxon>Atyoidea</taxon>
        <taxon>Atyidae</taxon>
        <taxon>Halocaridina</taxon>
    </lineage>
</organism>
<evidence type="ECO:0000256" key="1">
    <source>
        <dbReference type="SAM" id="MobiDB-lite"/>
    </source>
</evidence>
<comment type="caution">
    <text evidence="2">The sequence shown here is derived from an EMBL/GenBank/DDBJ whole genome shotgun (WGS) entry which is preliminary data.</text>
</comment>
<feature type="region of interest" description="Disordered" evidence="1">
    <location>
        <begin position="1"/>
        <end position="75"/>
    </location>
</feature>
<keyword evidence="3" id="KW-1185">Reference proteome</keyword>
<dbReference type="Proteomes" id="UP001381693">
    <property type="component" value="Unassembled WGS sequence"/>
</dbReference>
<feature type="non-terminal residue" evidence="2">
    <location>
        <position position="87"/>
    </location>
</feature>